<organism evidence="7 8">
    <name type="scientific">Mycolicibacterium bacteremicum</name>
    <name type="common">Mycobacterium bacteremicum</name>
    <dbReference type="NCBI Taxonomy" id="564198"/>
    <lineage>
        <taxon>Bacteria</taxon>
        <taxon>Bacillati</taxon>
        <taxon>Actinomycetota</taxon>
        <taxon>Actinomycetes</taxon>
        <taxon>Mycobacteriales</taxon>
        <taxon>Mycobacteriaceae</taxon>
        <taxon>Mycolicibacterium</taxon>
    </lineage>
</organism>
<keyword evidence="3" id="KW-0597">Phosphoprotein</keyword>
<dbReference type="PANTHER" id="PTHR43304:SF1">
    <property type="entry name" value="PAC DOMAIN-CONTAINING PROTEIN"/>
    <property type="match status" value="1"/>
</dbReference>
<dbReference type="InterPro" id="IPR000014">
    <property type="entry name" value="PAS"/>
</dbReference>
<comment type="caution">
    <text evidence="7">The sequence shown here is derived from an EMBL/GenBank/DDBJ whole genome shotgun (WGS) entry which is preliminary data.</text>
</comment>
<dbReference type="EMBL" id="MVHJ01000006">
    <property type="protein sequence ID" value="ORA05286.1"/>
    <property type="molecule type" value="Genomic_DNA"/>
</dbReference>
<dbReference type="OrthoDB" id="3787288at2"/>
<dbReference type="RefSeq" id="WP_083057151.1">
    <property type="nucleotide sequence ID" value="NZ_JACKVM010000014.1"/>
</dbReference>
<dbReference type="PANTHER" id="PTHR43304">
    <property type="entry name" value="PHYTOCHROME-LIKE PROTEIN CPH1"/>
    <property type="match status" value="1"/>
</dbReference>
<evidence type="ECO:0000256" key="1">
    <source>
        <dbReference type="ARBA" id="ARBA00000085"/>
    </source>
</evidence>
<dbReference type="GO" id="GO:0004673">
    <property type="term" value="F:protein histidine kinase activity"/>
    <property type="evidence" value="ECO:0007669"/>
    <property type="project" value="UniProtKB-EC"/>
</dbReference>
<dbReference type="Pfam" id="PF03861">
    <property type="entry name" value="ANTAR"/>
    <property type="match status" value="1"/>
</dbReference>
<dbReference type="Pfam" id="PF08447">
    <property type="entry name" value="PAS_3"/>
    <property type="match status" value="1"/>
</dbReference>
<comment type="catalytic activity">
    <reaction evidence="1">
        <text>ATP + protein L-histidine = ADP + protein N-phospho-L-histidine.</text>
        <dbReference type="EC" id="2.7.13.3"/>
    </reaction>
</comment>
<dbReference type="InterPro" id="IPR005561">
    <property type="entry name" value="ANTAR"/>
</dbReference>
<sequence>MSDGSTAPTSQRVGWYRYHFGDERWEWSAEVESMHGYRPGSVRPTTDLVLQHKHPEDREMVAATLRALRREHRPFSTRHRIVNVHDDVREVMMIGESLRDSAGEVVGAQGFYVDVTPDDQARDVAITEAVSEIADNRATIDQVKGILMLIYGVDADAAFAVLRWRSQETNVKLRALAEQMMAEFTQVAGAETLPPRTVFDNILLTAHERVGVSDP</sequence>
<dbReference type="InterPro" id="IPR035965">
    <property type="entry name" value="PAS-like_dom_sf"/>
</dbReference>
<reference evidence="7 8" key="1">
    <citation type="submission" date="2017-02" db="EMBL/GenBank/DDBJ databases">
        <title>The new phylogeny of genus Mycobacterium.</title>
        <authorList>
            <person name="Tortoli E."/>
            <person name="Trovato A."/>
            <person name="Cirillo D.M."/>
        </authorList>
    </citation>
    <scope>NUCLEOTIDE SEQUENCE [LARGE SCALE GENOMIC DNA]</scope>
    <source>
        <strain evidence="7 8">DSM 45578</strain>
    </source>
</reference>
<dbReference type="Gene3D" id="1.10.10.10">
    <property type="entry name" value="Winged helix-like DNA-binding domain superfamily/Winged helix DNA-binding domain"/>
    <property type="match status" value="1"/>
</dbReference>
<dbReference type="AlphaFoldDB" id="A0A1W9YYY7"/>
<keyword evidence="4" id="KW-0808">Transferase</keyword>
<keyword evidence="5" id="KW-0418">Kinase</keyword>
<evidence type="ECO:0000256" key="5">
    <source>
        <dbReference type="ARBA" id="ARBA00022777"/>
    </source>
</evidence>
<dbReference type="Proteomes" id="UP000192366">
    <property type="component" value="Unassembled WGS sequence"/>
</dbReference>
<name>A0A1W9YYY7_MYCBA</name>
<dbReference type="EC" id="2.7.13.3" evidence="2"/>
<dbReference type="SUPFAM" id="SSF55785">
    <property type="entry name" value="PYP-like sensor domain (PAS domain)"/>
    <property type="match status" value="1"/>
</dbReference>
<proteinExistence type="predicted"/>
<evidence type="ECO:0000256" key="2">
    <source>
        <dbReference type="ARBA" id="ARBA00012438"/>
    </source>
</evidence>
<keyword evidence="8" id="KW-1185">Reference proteome</keyword>
<gene>
    <name evidence="7" type="ORF">BST17_08650</name>
</gene>
<dbReference type="GO" id="GO:0003723">
    <property type="term" value="F:RNA binding"/>
    <property type="evidence" value="ECO:0007669"/>
    <property type="project" value="InterPro"/>
</dbReference>
<dbReference type="SMART" id="SM01012">
    <property type="entry name" value="ANTAR"/>
    <property type="match status" value="1"/>
</dbReference>
<evidence type="ECO:0000313" key="8">
    <source>
        <dbReference type="Proteomes" id="UP000192366"/>
    </source>
</evidence>
<dbReference type="InterPro" id="IPR013655">
    <property type="entry name" value="PAS_fold_3"/>
</dbReference>
<dbReference type="Gene3D" id="3.30.450.20">
    <property type="entry name" value="PAS domain"/>
    <property type="match status" value="1"/>
</dbReference>
<dbReference type="PROSITE" id="PS50921">
    <property type="entry name" value="ANTAR"/>
    <property type="match status" value="1"/>
</dbReference>
<evidence type="ECO:0000256" key="3">
    <source>
        <dbReference type="ARBA" id="ARBA00022553"/>
    </source>
</evidence>
<dbReference type="InterPro" id="IPR052162">
    <property type="entry name" value="Sensor_kinase/Photoreceptor"/>
</dbReference>
<evidence type="ECO:0000313" key="7">
    <source>
        <dbReference type="EMBL" id="ORA05286.1"/>
    </source>
</evidence>
<feature type="domain" description="ANTAR" evidence="6">
    <location>
        <begin position="120"/>
        <end position="181"/>
    </location>
</feature>
<dbReference type="InterPro" id="IPR036388">
    <property type="entry name" value="WH-like_DNA-bd_sf"/>
</dbReference>
<dbReference type="STRING" id="564198.BST17_08650"/>
<accession>A0A1W9YYY7</accession>
<evidence type="ECO:0000259" key="6">
    <source>
        <dbReference type="PROSITE" id="PS50921"/>
    </source>
</evidence>
<evidence type="ECO:0000256" key="4">
    <source>
        <dbReference type="ARBA" id="ARBA00022679"/>
    </source>
</evidence>
<protein>
    <recommendedName>
        <fullName evidence="2">histidine kinase</fullName>
        <ecNumber evidence="2">2.7.13.3</ecNumber>
    </recommendedName>
</protein>
<dbReference type="CDD" id="cd00130">
    <property type="entry name" value="PAS"/>
    <property type="match status" value="1"/>
</dbReference>